<dbReference type="PATRIC" id="fig|396596.7.peg.3956"/>
<evidence type="ECO:0000256" key="1">
    <source>
        <dbReference type="SAM" id="MobiDB-lite"/>
    </source>
</evidence>
<accession>B1FHX1</accession>
<dbReference type="EMBL" id="ABLC01000096">
    <property type="protein sequence ID" value="EDT02842.1"/>
    <property type="molecule type" value="Genomic_DNA"/>
</dbReference>
<dbReference type="AlphaFoldDB" id="B1FHX1"/>
<evidence type="ECO:0000313" key="2">
    <source>
        <dbReference type="EMBL" id="EDT02842.1"/>
    </source>
</evidence>
<gene>
    <name evidence="2" type="ORF">BamIOP4010DRAFT_3631</name>
</gene>
<organism evidence="2 3">
    <name type="scientific">Burkholderia ambifaria IOP40-10</name>
    <dbReference type="NCBI Taxonomy" id="396596"/>
    <lineage>
        <taxon>Bacteria</taxon>
        <taxon>Pseudomonadati</taxon>
        <taxon>Pseudomonadota</taxon>
        <taxon>Betaproteobacteria</taxon>
        <taxon>Burkholderiales</taxon>
        <taxon>Burkholderiaceae</taxon>
        <taxon>Burkholderia</taxon>
        <taxon>Burkholderia cepacia complex</taxon>
    </lineage>
</organism>
<evidence type="ECO:0000313" key="3">
    <source>
        <dbReference type="Proteomes" id="UP000005463"/>
    </source>
</evidence>
<sequence>MLGLFALRAASVVAVTRVTWPLEDAFDAAAGCVRSFDRSVVLRGCRDFYSACALLSPSHPGQFLYRNCLRRIEEISNRCRENHWQHGGRVGWRDGLALVALARCLNRCSAWSDVDATHAFVELMLAVSGDSNQLVASSGGQFLRRNWLTVLMSRPVTAIGGMVLGSRRGRCCEDTATTPSFYIETGSCDGPRDEVRSGPGAQLPWRMRRAWRPAQSPLKKDLDCRWRPPNE</sequence>
<reference evidence="2 3" key="1">
    <citation type="submission" date="2008-03" db="EMBL/GenBank/DDBJ databases">
        <title>Sequencing of the draft genome and assembly of Burkholderia ambifaria IOP40-10.</title>
        <authorList>
            <consortium name="US DOE Joint Genome Institute (JGI-PGF)"/>
            <person name="Copeland A."/>
            <person name="Lucas S."/>
            <person name="Lapidus A."/>
            <person name="Glavina del Rio T."/>
            <person name="Dalin E."/>
            <person name="Tice H."/>
            <person name="Bruce D."/>
            <person name="Goodwin L."/>
            <person name="Pitluck S."/>
            <person name="Larimer F."/>
            <person name="Land M.L."/>
            <person name="Hauser L."/>
            <person name="Tiedje J."/>
            <person name="Richardson P."/>
        </authorList>
    </citation>
    <scope>NUCLEOTIDE SEQUENCE [LARGE SCALE GENOMIC DNA]</scope>
    <source>
        <strain evidence="2 3">IOP40-10</strain>
    </source>
</reference>
<feature type="compositionally biased region" description="Basic and acidic residues" evidence="1">
    <location>
        <begin position="218"/>
        <end position="231"/>
    </location>
</feature>
<comment type="caution">
    <text evidence="2">The sequence shown here is derived from an EMBL/GenBank/DDBJ whole genome shotgun (WGS) entry which is preliminary data.</text>
</comment>
<protein>
    <submittedName>
        <fullName evidence="2">Uncharacterized protein</fullName>
    </submittedName>
</protein>
<dbReference type="Proteomes" id="UP000005463">
    <property type="component" value="Unassembled WGS sequence"/>
</dbReference>
<proteinExistence type="predicted"/>
<name>B1FHX1_9BURK</name>
<feature type="region of interest" description="Disordered" evidence="1">
    <location>
        <begin position="212"/>
        <end position="231"/>
    </location>
</feature>